<dbReference type="SMART" id="SM00382">
    <property type="entry name" value="AAA"/>
    <property type="match status" value="1"/>
</dbReference>
<keyword evidence="6" id="KW-1185">Reference proteome</keyword>
<accession>A0A328VRT1</accession>
<dbReference type="GO" id="GO:0016887">
    <property type="term" value="F:ATP hydrolysis activity"/>
    <property type="evidence" value="ECO:0007669"/>
    <property type="project" value="InterPro"/>
</dbReference>
<dbReference type="PANTHER" id="PTHR42759:SF5">
    <property type="entry name" value="METHANOL DEHYDROGENASE REGULATOR"/>
    <property type="match status" value="1"/>
</dbReference>
<dbReference type="Pfam" id="PF07726">
    <property type="entry name" value="AAA_3"/>
    <property type="match status" value="1"/>
</dbReference>
<sequence length="340" mass="38275">MECREERASRVNFGLQELAVRLRSNIARVIVDKEAVIDLLLVALLSDGHVLLEDVPGVGKTLLAKALARSLNLSFQRIQGTPDLLPGDLTGISYFDQRSSRFVFRPGPLFSHVVLVDEINRATPRAQAALLEAMAERQITIERETRPLPRPYLVLATQNPVELEGTFPLPEAQLDRFLMRLPLGYPSEEAELALLQRFREAEPLEELEPVADAEAILRAQREIRRLYWQPEVERYLLTLVRATRNHPAISLGVSPRGTLALQRASAAYAAIHGRDYVLPDDIKRLAPVVLAHRLMLTTRGRLRHQDAEQVLQEILENTAVPVETPDLTALSRRSARSERP</sequence>
<keyword evidence="1" id="KW-0547">Nucleotide-binding</keyword>
<dbReference type="InterPro" id="IPR011703">
    <property type="entry name" value="ATPase_AAA-3"/>
</dbReference>
<reference evidence="5 6" key="1">
    <citation type="submission" date="2016-08" db="EMBL/GenBank/DDBJ databases">
        <title>Analysis of Carbohydrate Active Enzymes in Thermogemmatispora T81 Reveals Carbohydrate Degradation Ability.</title>
        <authorList>
            <person name="Tomazini A."/>
            <person name="Lal S."/>
            <person name="Stott M."/>
            <person name="Henrissat B."/>
            <person name="Polikarpov I."/>
            <person name="Sparling R."/>
            <person name="Levin D.B."/>
        </authorList>
    </citation>
    <scope>NUCLEOTIDE SEQUENCE [LARGE SCALE GENOMIC DNA]</scope>
    <source>
        <strain evidence="5 6">T81</strain>
    </source>
</reference>
<dbReference type="Pfam" id="PF17863">
    <property type="entry name" value="AAA_lid_2"/>
    <property type="match status" value="1"/>
</dbReference>
<dbReference type="AlphaFoldDB" id="A0A328VRT1"/>
<dbReference type="InterPro" id="IPR027417">
    <property type="entry name" value="P-loop_NTPase"/>
</dbReference>
<dbReference type="EMBL" id="MCIF01000002">
    <property type="protein sequence ID" value="RAQ98440.1"/>
    <property type="molecule type" value="Genomic_DNA"/>
</dbReference>
<comment type="similarity">
    <text evidence="3">Belongs to the MoxR family.</text>
</comment>
<dbReference type="Gene3D" id="1.10.8.80">
    <property type="entry name" value="Magnesium chelatase subunit I, C-Terminal domain"/>
    <property type="match status" value="1"/>
</dbReference>
<name>A0A328VRT1_9CHLR</name>
<evidence type="ECO:0000313" key="5">
    <source>
        <dbReference type="EMBL" id="RAQ98440.1"/>
    </source>
</evidence>
<feature type="domain" description="AAA+ ATPase" evidence="4">
    <location>
        <begin position="46"/>
        <end position="187"/>
    </location>
</feature>
<evidence type="ECO:0000313" key="6">
    <source>
        <dbReference type="Proteomes" id="UP000248706"/>
    </source>
</evidence>
<evidence type="ECO:0000259" key="4">
    <source>
        <dbReference type="SMART" id="SM00382"/>
    </source>
</evidence>
<evidence type="ECO:0000256" key="1">
    <source>
        <dbReference type="ARBA" id="ARBA00022741"/>
    </source>
</evidence>
<dbReference type="InterPro" id="IPR041628">
    <property type="entry name" value="ChlI/MoxR_AAA_lid"/>
</dbReference>
<dbReference type="PANTHER" id="PTHR42759">
    <property type="entry name" value="MOXR FAMILY PROTEIN"/>
    <property type="match status" value="1"/>
</dbReference>
<dbReference type="PIRSF" id="PIRSF002849">
    <property type="entry name" value="AAA_ATPase_chaperone_MoxR_prd"/>
    <property type="match status" value="1"/>
</dbReference>
<gene>
    <name evidence="5" type="ORF">A4R35_23060</name>
</gene>
<comment type="caution">
    <text evidence="5">The sequence shown here is derived from an EMBL/GenBank/DDBJ whole genome shotgun (WGS) entry which is preliminary data.</text>
</comment>
<dbReference type="InterPro" id="IPR050764">
    <property type="entry name" value="CbbQ/NirQ/NorQ/GpvN"/>
</dbReference>
<protein>
    <submittedName>
        <fullName evidence="5">AAA family ATPase</fullName>
    </submittedName>
</protein>
<keyword evidence="2" id="KW-0067">ATP-binding</keyword>
<proteinExistence type="inferred from homology"/>
<dbReference type="OrthoDB" id="146105at2"/>
<dbReference type="InterPro" id="IPR003593">
    <property type="entry name" value="AAA+_ATPase"/>
</dbReference>
<dbReference type="GO" id="GO:0005524">
    <property type="term" value="F:ATP binding"/>
    <property type="evidence" value="ECO:0007669"/>
    <property type="project" value="UniProtKB-KW"/>
</dbReference>
<evidence type="ECO:0000256" key="3">
    <source>
        <dbReference type="ARBA" id="ARBA00061607"/>
    </source>
</evidence>
<dbReference type="SUPFAM" id="SSF52540">
    <property type="entry name" value="P-loop containing nucleoside triphosphate hydrolases"/>
    <property type="match status" value="1"/>
</dbReference>
<dbReference type="CDD" id="cd00009">
    <property type="entry name" value="AAA"/>
    <property type="match status" value="1"/>
</dbReference>
<evidence type="ECO:0000256" key="2">
    <source>
        <dbReference type="ARBA" id="ARBA00022840"/>
    </source>
</evidence>
<dbReference type="RefSeq" id="WP_112433738.1">
    <property type="nucleotide sequence ID" value="NZ_MCIF01000002.1"/>
</dbReference>
<organism evidence="5 6">
    <name type="scientific">Thermogemmatispora tikiterensis</name>
    <dbReference type="NCBI Taxonomy" id="1825093"/>
    <lineage>
        <taxon>Bacteria</taxon>
        <taxon>Bacillati</taxon>
        <taxon>Chloroflexota</taxon>
        <taxon>Ktedonobacteria</taxon>
        <taxon>Thermogemmatisporales</taxon>
        <taxon>Thermogemmatisporaceae</taxon>
        <taxon>Thermogemmatispora</taxon>
    </lineage>
</organism>
<dbReference type="FunFam" id="3.40.50.300:FF:000640">
    <property type="entry name" value="MoxR family ATPase"/>
    <property type="match status" value="1"/>
</dbReference>
<dbReference type="Gene3D" id="3.40.50.300">
    <property type="entry name" value="P-loop containing nucleotide triphosphate hydrolases"/>
    <property type="match status" value="1"/>
</dbReference>
<dbReference type="Proteomes" id="UP000248706">
    <property type="component" value="Unassembled WGS sequence"/>
</dbReference>